<organism evidence="2 3">
    <name type="scientific">Brachybacterium conglomeratum</name>
    <dbReference type="NCBI Taxonomy" id="47846"/>
    <lineage>
        <taxon>Bacteria</taxon>
        <taxon>Bacillati</taxon>
        <taxon>Actinomycetota</taxon>
        <taxon>Actinomycetes</taxon>
        <taxon>Micrococcales</taxon>
        <taxon>Dermabacteraceae</taxon>
        <taxon>Brachybacterium</taxon>
    </lineage>
</organism>
<dbReference type="Proteomes" id="UP001144451">
    <property type="component" value="Unassembled WGS sequence"/>
</dbReference>
<sequence length="71" mass="7085">MARSAGGCQSRGAAPPRGPRPPSALPSGVTSDNPGSSGTADGPIVDLNPHTAVPVHERARPARGRAREGPP</sequence>
<feature type="region of interest" description="Disordered" evidence="1">
    <location>
        <begin position="1"/>
        <end position="71"/>
    </location>
</feature>
<accession>A0ABQ5RCC4</accession>
<reference evidence="2" key="1">
    <citation type="submission" date="2022-12" db="EMBL/GenBank/DDBJ databases">
        <title>Reference genome sequencing for broad-spectrum identification of bacterial and archaeal isolates by mass spectrometry.</title>
        <authorList>
            <person name="Sekiguchi Y."/>
            <person name="Tourlousse D.M."/>
        </authorList>
    </citation>
    <scope>NUCLEOTIDE SEQUENCE</scope>
    <source>
        <strain evidence="2">5-2</strain>
    </source>
</reference>
<name>A0ABQ5RCC4_9MICO</name>
<feature type="compositionally biased region" description="Basic and acidic residues" evidence="1">
    <location>
        <begin position="55"/>
        <end position="71"/>
    </location>
</feature>
<dbReference type="EMBL" id="BSDQ01000001">
    <property type="protein sequence ID" value="GLI29475.1"/>
    <property type="molecule type" value="Genomic_DNA"/>
</dbReference>
<evidence type="ECO:0000256" key="1">
    <source>
        <dbReference type="SAM" id="MobiDB-lite"/>
    </source>
</evidence>
<gene>
    <name evidence="2" type="ORF">BCONGLO52_03160</name>
</gene>
<feature type="compositionally biased region" description="Polar residues" evidence="1">
    <location>
        <begin position="29"/>
        <end position="39"/>
    </location>
</feature>
<protein>
    <submittedName>
        <fullName evidence="2">Uncharacterized protein</fullName>
    </submittedName>
</protein>
<evidence type="ECO:0000313" key="3">
    <source>
        <dbReference type="Proteomes" id="UP001144451"/>
    </source>
</evidence>
<proteinExistence type="predicted"/>
<keyword evidence="3" id="KW-1185">Reference proteome</keyword>
<comment type="caution">
    <text evidence="2">The sequence shown here is derived from an EMBL/GenBank/DDBJ whole genome shotgun (WGS) entry which is preliminary data.</text>
</comment>
<evidence type="ECO:0000313" key="2">
    <source>
        <dbReference type="EMBL" id="GLI29475.1"/>
    </source>
</evidence>